<keyword evidence="5 9" id="KW-0812">Transmembrane</keyword>
<evidence type="ECO:0000313" key="11">
    <source>
        <dbReference type="EMBL" id="VIO66148.1"/>
    </source>
</evidence>
<dbReference type="InterPro" id="IPR000515">
    <property type="entry name" value="MetI-like"/>
</dbReference>
<dbReference type="NCBIfam" id="TIGR01726">
    <property type="entry name" value="HEQRo_perm_3TM"/>
    <property type="match status" value="1"/>
</dbReference>
<dbReference type="PANTHER" id="PTHR30614:SF0">
    <property type="entry name" value="L-CYSTINE TRANSPORT SYSTEM PERMEASE PROTEIN TCYL"/>
    <property type="match status" value="1"/>
</dbReference>
<feature type="transmembrane region" description="Helical" evidence="9">
    <location>
        <begin position="49"/>
        <end position="71"/>
    </location>
</feature>
<dbReference type="InterPro" id="IPR010065">
    <property type="entry name" value="AA_ABC_transptr_permease_3TM"/>
</dbReference>
<organism evidence="11 12">
    <name type="scientific">Bradyrhizobium ivorense</name>
    <dbReference type="NCBI Taxonomy" id="2511166"/>
    <lineage>
        <taxon>Bacteria</taxon>
        <taxon>Pseudomonadati</taxon>
        <taxon>Pseudomonadota</taxon>
        <taxon>Alphaproteobacteria</taxon>
        <taxon>Hyphomicrobiales</taxon>
        <taxon>Nitrobacteraceae</taxon>
        <taxon>Bradyrhizobium</taxon>
    </lineage>
</organism>
<accession>A0A508SZ49</accession>
<evidence type="ECO:0000256" key="7">
    <source>
        <dbReference type="ARBA" id="ARBA00022989"/>
    </source>
</evidence>
<dbReference type="Gene3D" id="1.10.3720.10">
    <property type="entry name" value="MetI-like"/>
    <property type="match status" value="1"/>
</dbReference>
<dbReference type="RefSeq" id="WP_139857857.1">
    <property type="nucleotide sequence ID" value="NZ_CAADFC020000004.1"/>
</dbReference>
<dbReference type="GO" id="GO:0022857">
    <property type="term" value="F:transmembrane transporter activity"/>
    <property type="evidence" value="ECO:0007669"/>
    <property type="project" value="InterPro"/>
</dbReference>
<evidence type="ECO:0000256" key="6">
    <source>
        <dbReference type="ARBA" id="ARBA00022970"/>
    </source>
</evidence>
<evidence type="ECO:0000256" key="2">
    <source>
        <dbReference type="ARBA" id="ARBA00010072"/>
    </source>
</evidence>
<dbReference type="Proteomes" id="UP000328092">
    <property type="component" value="Unassembled WGS sequence"/>
</dbReference>
<keyword evidence="4" id="KW-1003">Cell membrane</keyword>
<evidence type="ECO:0000256" key="5">
    <source>
        <dbReference type="ARBA" id="ARBA00022692"/>
    </source>
</evidence>
<comment type="caution">
    <text evidence="11">The sequence shown here is derived from an EMBL/GenBank/DDBJ whole genome shotgun (WGS) entry which is preliminary data.</text>
</comment>
<keyword evidence="3 9" id="KW-0813">Transport</keyword>
<evidence type="ECO:0000256" key="3">
    <source>
        <dbReference type="ARBA" id="ARBA00022448"/>
    </source>
</evidence>
<evidence type="ECO:0000256" key="1">
    <source>
        <dbReference type="ARBA" id="ARBA00004429"/>
    </source>
</evidence>
<feature type="transmembrane region" description="Helical" evidence="9">
    <location>
        <begin position="77"/>
        <end position="96"/>
    </location>
</feature>
<dbReference type="GO" id="GO:0006865">
    <property type="term" value="P:amino acid transport"/>
    <property type="evidence" value="ECO:0007669"/>
    <property type="project" value="UniProtKB-KW"/>
</dbReference>
<sequence length="215" mass="22833">MTGGDILAMLGGAVVTVTLSLVGILIGLPIGLGLAVLRWADVPVIARIVAVYVSILRATPLVTLLLLLFFALPNIGIAIGPISAAILALVMNTAAFNCEVWRASLMNFPRDQYEAAQSVGMTAALRFRRIVLPQIARASLPGLVNEMSLLIKVTPVLAVVGVVDITRAAVRIGAETYDPLPPFLVAVALYAPIVFALVSLQRWIERRQLMAEAAA</sequence>
<keyword evidence="12" id="KW-1185">Reference proteome</keyword>
<evidence type="ECO:0000259" key="10">
    <source>
        <dbReference type="PROSITE" id="PS50928"/>
    </source>
</evidence>
<feature type="domain" description="ABC transmembrane type-1" evidence="10">
    <location>
        <begin position="13"/>
        <end position="202"/>
    </location>
</feature>
<dbReference type="InterPro" id="IPR035906">
    <property type="entry name" value="MetI-like_sf"/>
</dbReference>
<dbReference type="InterPro" id="IPR043429">
    <property type="entry name" value="ArtM/GltK/GlnP/TcyL/YhdX-like"/>
</dbReference>
<evidence type="ECO:0000256" key="9">
    <source>
        <dbReference type="RuleBase" id="RU363032"/>
    </source>
</evidence>
<name>A0A508SZ49_9BRAD</name>
<dbReference type="AlphaFoldDB" id="A0A508SZ49"/>
<dbReference type="GO" id="GO:0043190">
    <property type="term" value="C:ATP-binding cassette (ABC) transporter complex"/>
    <property type="evidence" value="ECO:0007669"/>
    <property type="project" value="InterPro"/>
</dbReference>
<comment type="similarity">
    <text evidence="2">Belongs to the binding-protein-dependent transport system permease family. HisMQ subfamily.</text>
</comment>
<evidence type="ECO:0000256" key="8">
    <source>
        <dbReference type="ARBA" id="ARBA00023136"/>
    </source>
</evidence>
<proteinExistence type="inferred from homology"/>
<dbReference type="Pfam" id="PF00528">
    <property type="entry name" value="BPD_transp_1"/>
    <property type="match status" value="1"/>
</dbReference>
<dbReference type="SUPFAM" id="SSF161098">
    <property type="entry name" value="MetI-like"/>
    <property type="match status" value="1"/>
</dbReference>
<comment type="subcellular location">
    <subcellularLocation>
        <location evidence="1">Cell inner membrane</location>
        <topology evidence="1">Multi-pass membrane protein</topology>
    </subcellularLocation>
    <subcellularLocation>
        <location evidence="9">Cell membrane</location>
        <topology evidence="9">Multi-pass membrane protein</topology>
    </subcellularLocation>
</comment>
<dbReference type="EMBL" id="CAADFC020000004">
    <property type="protein sequence ID" value="VIO66148.1"/>
    <property type="molecule type" value="Genomic_DNA"/>
</dbReference>
<feature type="transmembrane region" description="Helical" evidence="9">
    <location>
        <begin position="6"/>
        <end position="37"/>
    </location>
</feature>
<dbReference type="CDD" id="cd06261">
    <property type="entry name" value="TM_PBP2"/>
    <property type="match status" value="1"/>
</dbReference>
<dbReference type="PANTHER" id="PTHR30614">
    <property type="entry name" value="MEMBRANE COMPONENT OF AMINO ACID ABC TRANSPORTER"/>
    <property type="match status" value="1"/>
</dbReference>
<feature type="transmembrane region" description="Helical" evidence="9">
    <location>
        <begin position="182"/>
        <end position="200"/>
    </location>
</feature>
<reference evidence="11" key="1">
    <citation type="submission" date="2019-02" db="EMBL/GenBank/DDBJ databases">
        <authorList>
            <person name="Pothier F.J."/>
        </authorList>
    </citation>
    <scope>NUCLEOTIDE SEQUENCE</scope>
    <source>
        <strain evidence="11">CI-1B</strain>
    </source>
</reference>
<dbReference type="OrthoDB" id="9815029at2"/>
<dbReference type="PROSITE" id="PS50928">
    <property type="entry name" value="ABC_TM1"/>
    <property type="match status" value="1"/>
</dbReference>
<evidence type="ECO:0000313" key="12">
    <source>
        <dbReference type="Proteomes" id="UP000328092"/>
    </source>
</evidence>
<protein>
    <submittedName>
        <fullName evidence="11">L-cystine transport system permease protein YecS</fullName>
    </submittedName>
</protein>
<evidence type="ECO:0000256" key="4">
    <source>
        <dbReference type="ARBA" id="ARBA00022475"/>
    </source>
</evidence>
<gene>
    <name evidence="11" type="primary">yecS_1</name>
    <name evidence="11" type="ORF">CI1B_12600</name>
</gene>
<keyword evidence="6" id="KW-0029">Amino-acid transport</keyword>
<feature type="transmembrane region" description="Helical" evidence="9">
    <location>
        <begin position="149"/>
        <end position="170"/>
    </location>
</feature>
<keyword evidence="7 9" id="KW-1133">Transmembrane helix</keyword>
<keyword evidence="8 9" id="KW-0472">Membrane</keyword>